<protein>
    <recommendedName>
        <fullName evidence="9">Polysulfide reductase</fullName>
    </recommendedName>
</protein>
<gene>
    <name evidence="8" type="ORF">ENO36_03905</name>
</gene>
<dbReference type="Pfam" id="PF03916">
    <property type="entry name" value="NrfD"/>
    <property type="match status" value="1"/>
</dbReference>
<feature type="transmembrane region" description="Helical" evidence="7">
    <location>
        <begin position="273"/>
        <end position="293"/>
    </location>
</feature>
<feature type="transmembrane region" description="Helical" evidence="7">
    <location>
        <begin position="190"/>
        <end position="211"/>
    </location>
</feature>
<dbReference type="Proteomes" id="UP000885664">
    <property type="component" value="Unassembled WGS sequence"/>
</dbReference>
<dbReference type="InterPro" id="IPR005614">
    <property type="entry name" value="NrfD-like"/>
</dbReference>
<dbReference type="GO" id="GO:0005886">
    <property type="term" value="C:plasma membrane"/>
    <property type="evidence" value="ECO:0007669"/>
    <property type="project" value="UniProtKB-SubCell"/>
</dbReference>
<dbReference type="PANTHER" id="PTHR34856:SF2">
    <property type="entry name" value="PROTEIN NRFD"/>
    <property type="match status" value="1"/>
</dbReference>
<evidence type="ECO:0000313" key="8">
    <source>
        <dbReference type="EMBL" id="HEU97982.1"/>
    </source>
</evidence>
<feature type="transmembrane region" description="Helical" evidence="7">
    <location>
        <begin position="151"/>
        <end position="170"/>
    </location>
</feature>
<evidence type="ECO:0000256" key="4">
    <source>
        <dbReference type="ARBA" id="ARBA00022692"/>
    </source>
</evidence>
<feature type="transmembrane region" description="Helical" evidence="7">
    <location>
        <begin position="77"/>
        <end position="95"/>
    </location>
</feature>
<sequence>MKRIFAVTLSLIALIVGLVLGIVGFGRKEVGEIAWGFLVPGYMFFAMTAAGAALVTLAPSLFGYEGRDGELRSLRKLALWFAAGTLIPSWFLILLDLSNPGGFIYIFSGFNPDSRIAWMAALYLTTFVVLVAELIYAIVKESKEAEGVPKKAMGAIILTMIGTVVELMLVSNLSQVFGVIQTFPAWHGSYMVAIFISTSLVLGAAGMGLFGSLVMKGREKERRFITSYYGKMLIAASLALAFLLFWAFLSAYFDPMAWISFKKMLDGSYSIAFWSAAFIGLVISPILAGIALSRKSAASLMASSALSLIFGLTLLYLLIIVPQTTFFEVIPGVVRESTYAIGTAEILIALGGAFIWGALIALGFILLPLLPEERARKLFIFK</sequence>
<comment type="subcellular location">
    <subcellularLocation>
        <location evidence="1">Cell membrane</location>
        <topology evidence="1">Multi-pass membrane protein</topology>
    </subcellularLocation>
</comment>
<evidence type="ECO:0000256" key="6">
    <source>
        <dbReference type="ARBA" id="ARBA00023136"/>
    </source>
</evidence>
<keyword evidence="5 7" id="KW-1133">Transmembrane helix</keyword>
<evidence type="ECO:0000256" key="3">
    <source>
        <dbReference type="ARBA" id="ARBA00022475"/>
    </source>
</evidence>
<feature type="transmembrane region" description="Helical" evidence="7">
    <location>
        <begin position="305"/>
        <end position="326"/>
    </location>
</feature>
<feature type="transmembrane region" description="Helical" evidence="7">
    <location>
        <begin position="37"/>
        <end position="57"/>
    </location>
</feature>
<dbReference type="AlphaFoldDB" id="A0A7C2UJS5"/>
<name>A0A7C2UJS5_9CREN</name>
<comment type="similarity">
    <text evidence="2">Belongs to the NrfD family.</text>
</comment>
<comment type="caution">
    <text evidence="8">The sequence shown here is derived from an EMBL/GenBank/DDBJ whole genome shotgun (WGS) entry which is preliminary data.</text>
</comment>
<dbReference type="PANTHER" id="PTHR34856">
    <property type="entry name" value="PROTEIN NRFD"/>
    <property type="match status" value="1"/>
</dbReference>
<evidence type="ECO:0000256" key="5">
    <source>
        <dbReference type="ARBA" id="ARBA00022989"/>
    </source>
</evidence>
<accession>A0A7C2UJS5</accession>
<organism evidence="8">
    <name type="scientific">Fervidicoccus fontis</name>
    <dbReference type="NCBI Taxonomy" id="683846"/>
    <lineage>
        <taxon>Archaea</taxon>
        <taxon>Thermoproteota</taxon>
        <taxon>Thermoprotei</taxon>
        <taxon>Fervidicoccales</taxon>
        <taxon>Fervidicoccaceae</taxon>
        <taxon>Fervidicoccus</taxon>
    </lineage>
</organism>
<evidence type="ECO:0000256" key="2">
    <source>
        <dbReference type="ARBA" id="ARBA00008929"/>
    </source>
</evidence>
<evidence type="ECO:0000256" key="1">
    <source>
        <dbReference type="ARBA" id="ARBA00004651"/>
    </source>
</evidence>
<dbReference type="EMBL" id="DSFE01000085">
    <property type="protein sequence ID" value="HEU97982.1"/>
    <property type="molecule type" value="Genomic_DNA"/>
</dbReference>
<reference evidence="8" key="1">
    <citation type="journal article" date="2020" name="mSystems">
        <title>Genome- and Community-Level Interaction Insights into Carbon Utilization and Element Cycling Functions of Hydrothermarchaeota in Hydrothermal Sediment.</title>
        <authorList>
            <person name="Zhou Z."/>
            <person name="Liu Y."/>
            <person name="Xu W."/>
            <person name="Pan J."/>
            <person name="Luo Z.H."/>
            <person name="Li M."/>
        </authorList>
    </citation>
    <scope>NUCLEOTIDE SEQUENCE [LARGE SCALE GENOMIC DNA]</scope>
    <source>
        <strain evidence="8">SpSt-1259</strain>
    </source>
</reference>
<keyword evidence="4 7" id="KW-0812">Transmembrane</keyword>
<dbReference type="InterPro" id="IPR052049">
    <property type="entry name" value="Electron_transfer_protein"/>
</dbReference>
<feature type="transmembrane region" description="Helical" evidence="7">
    <location>
        <begin position="346"/>
        <end position="370"/>
    </location>
</feature>
<keyword evidence="3" id="KW-1003">Cell membrane</keyword>
<evidence type="ECO:0000256" key="7">
    <source>
        <dbReference type="SAM" id="Phobius"/>
    </source>
</evidence>
<keyword evidence="6 7" id="KW-0472">Membrane</keyword>
<proteinExistence type="inferred from homology"/>
<evidence type="ECO:0008006" key="9">
    <source>
        <dbReference type="Google" id="ProtNLM"/>
    </source>
</evidence>
<feature type="transmembrane region" description="Helical" evidence="7">
    <location>
        <begin position="115"/>
        <end position="139"/>
    </location>
</feature>
<feature type="transmembrane region" description="Helical" evidence="7">
    <location>
        <begin position="232"/>
        <end position="253"/>
    </location>
</feature>